<gene>
    <name evidence="1" type="ORF">PAPYR_9408</name>
</gene>
<evidence type="ECO:0000313" key="1">
    <source>
        <dbReference type="EMBL" id="KAJ4455601.1"/>
    </source>
</evidence>
<proteinExistence type="predicted"/>
<dbReference type="Proteomes" id="UP001141327">
    <property type="component" value="Unassembled WGS sequence"/>
</dbReference>
<dbReference type="SUPFAM" id="SSF56112">
    <property type="entry name" value="Protein kinase-like (PK-like)"/>
    <property type="match status" value="1"/>
</dbReference>
<keyword evidence="2" id="KW-1185">Reference proteome</keyword>
<evidence type="ECO:0008006" key="3">
    <source>
        <dbReference type="Google" id="ProtNLM"/>
    </source>
</evidence>
<dbReference type="InterPro" id="IPR011009">
    <property type="entry name" value="Kinase-like_dom_sf"/>
</dbReference>
<sequence length="585" mass="62798">MLGSSYQLSRREFIISEWEARDLNLTPATIEFFVSENIDPDDLSSLFNGSFWDLFPGKICLGDQWRLQRAFPNLVPISAPAAPAAAPAAPRTIRDLLQALVHEIKAPSSFNGSQFHKFFFDRNRELYPVRLTQHGMTPFPAELVHPAFMKFTSLFYGTAAPDASMCAAVTRLAQLIVMATASGSEGALYSGEFNVTPVLEDLLQMHTSSPGASAGPIDQSHDDESRPDLLADMISGKPAVIFDIKRALDSGALGRLAGYYARLWLPRPNGACPTFLVQGPYFSVSAAFATAKGGLVIEELSPFVGVMPYRNPAALQPALRLFWALREALAELEMTHRIAAPPCPPSSQDPFFFAASDLKGLGQLEIVSRMGGQCFKARIIPSKTAGGVAAALPVALKIVAGDYGVAAHQAAFVAGFAPALVACYQLPSLDPIPIRPHPAPASTVSPLLLAAINSAAAAATAATAATSPSHVLVIMEDLTDFRPWYALDPDLRLALAGPLKDAVARLHAEGWVHGDLRDINVGATMAPAPRLVIIDYDWSGPVGVATYPLFLNHEIGWPEGAVSGGLITREHDDDWVEQLTFVARV</sequence>
<name>A0ABQ8UB22_9EUKA</name>
<dbReference type="EMBL" id="JAPMOS010000100">
    <property type="protein sequence ID" value="KAJ4455601.1"/>
    <property type="molecule type" value="Genomic_DNA"/>
</dbReference>
<comment type="caution">
    <text evidence="1">The sequence shown here is derived from an EMBL/GenBank/DDBJ whole genome shotgun (WGS) entry which is preliminary data.</text>
</comment>
<reference evidence="1" key="1">
    <citation type="journal article" date="2022" name="bioRxiv">
        <title>Genomics of Preaxostyla Flagellates Illuminates Evolutionary Transitions and the Path Towards Mitochondrial Loss.</title>
        <authorList>
            <person name="Novak L.V.F."/>
            <person name="Treitli S.C."/>
            <person name="Pyrih J."/>
            <person name="Halakuc P."/>
            <person name="Pipaliya S.V."/>
            <person name="Vacek V."/>
            <person name="Brzon O."/>
            <person name="Soukal P."/>
            <person name="Eme L."/>
            <person name="Dacks J.B."/>
            <person name="Karnkowska A."/>
            <person name="Elias M."/>
            <person name="Hampl V."/>
        </authorList>
    </citation>
    <scope>NUCLEOTIDE SEQUENCE</scope>
    <source>
        <strain evidence="1">RCP-MX</strain>
    </source>
</reference>
<accession>A0ABQ8UB22</accession>
<protein>
    <recommendedName>
        <fullName evidence="3">Protein kinase domain-containing protein</fullName>
    </recommendedName>
</protein>
<organism evidence="1 2">
    <name type="scientific">Paratrimastix pyriformis</name>
    <dbReference type="NCBI Taxonomy" id="342808"/>
    <lineage>
        <taxon>Eukaryota</taxon>
        <taxon>Metamonada</taxon>
        <taxon>Preaxostyla</taxon>
        <taxon>Paratrimastigidae</taxon>
        <taxon>Paratrimastix</taxon>
    </lineage>
</organism>
<evidence type="ECO:0000313" key="2">
    <source>
        <dbReference type="Proteomes" id="UP001141327"/>
    </source>
</evidence>